<dbReference type="EMBL" id="KN648300">
    <property type="protein sequence ID" value="KHN35508.1"/>
    <property type="molecule type" value="Genomic_DNA"/>
</dbReference>
<dbReference type="Pfam" id="PF04783">
    <property type="entry name" value="DUF630"/>
    <property type="match status" value="1"/>
</dbReference>
<feature type="domain" description="DUF630" evidence="4">
    <location>
        <begin position="1"/>
        <end position="59"/>
    </location>
</feature>
<accession>A0A0B2RT12</accession>
<feature type="region of interest" description="Disordered" evidence="2">
    <location>
        <begin position="330"/>
        <end position="387"/>
    </location>
</feature>
<feature type="region of interest" description="Disordered" evidence="2">
    <location>
        <begin position="61"/>
        <end position="133"/>
    </location>
</feature>
<feature type="compositionally biased region" description="Basic and acidic residues" evidence="2">
    <location>
        <begin position="281"/>
        <end position="291"/>
    </location>
</feature>
<evidence type="ECO:0000259" key="4">
    <source>
        <dbReference type="Pfam" id="PF04783"/>
    </source>
</evidence>
<feature type="compositionally biased region" description="Low complexity" evidence="2">
    <location>
        <begin position="100"/>
        <end position="120"/>
    </location>
</feature>
<evidence type="ECO:0000259" key="3">
    <source>
        <dbReference type="Pfam" id="PF04782"/>
    </source>
</evidence>
<keyword evidence="1" id="KW-0175">Coiled coil</keyword>
<reference evidence="5" key="1">
    <citation type="submission" date="2014-07" db="EMBL/GenBank/DDBJ databases">
        <title>Identification of a novel salt tolerance gene in wild soybean by whole-genome sequencing.</title>
        <authorList>
            <person name="Lam H.-M."/>
            <person name="Qi X."/>
            <person name="Li M.-W."/>
            <person name="Liu X."/>
            <person name="Xie M."/>
            <person name="Ni M."/>
            <person name="Xu X."/>
        </authorList>
    </citation>
    <scope>NUCLEOTIDE SEQUENCE [LARGE SCALE GENOMIC DNA]</scope>
    <source>
        <tissue evidence="5">Root</tissue>
    </source>
</reference>
<feature type="region of interest" description="Disordered" evidence="2">
    <location>
        <begin position="269"/>
        <end position="315"/>
    </location>
</feature>
<proteinExistence type="predicted"/>
<name>A0A0B2RT12_GLYSO</name>
<feature type="domain" description="DUF632" evidence="3">
    <location>
        <begin position="424"/>
        <end position="741"/>
    </location>
</feature>
<gene>
    <name evidence="5" type="ORF">glysoja_044742</name>
</gene>
<dbReference type="PANTHER" id="PTHR21450:SF2">
    <property type="entry name" value="FAMILY PROTEIN, PUTATIVE (DUF630 AND DUF632)-RELATED"/>
    <property type="match status" value="1"/>
</dbReference>
<protein>
    <recommendedName>
        <fullName evidence="6">Nitrate regulatory gene2 protein</fullName>
    </recommendedName>
</protein>
<feature type="region of interest" description="Disordered" evidence="2">
    <location>
        <begin position="147"/>
        <end position="168"/>
    </location>
</feature>
<dbReference type="Proteomes" id="UP000053555">
    <property type="component" value="Unassembled WGS sequence"/>
</dbReference>
<dbReference type="PANTHER" id="PTHR21450">
    <property type="entry name" value="PROTEIN ALTERED PHOSPHATE STARVATION RESPONSE 1"/>
    <property type="match status" value="1"/>
</dbReference>
<organism evidence="5">
    <name type="scientific">Glycine soja</name>
    <name type="common">Wild soybean</name>
    <dbReference type="NCBI Taxonomy" id="3848"/>
    <lineage>
        <taxon>Eukaryota</taxon>
        <taxon>Viridiplantae</taxon>
        <taxon>Streptophyta</taxon>
        <taxon>Embryophyta</taxon>
        <taxon>Tracheophyta</taxon>
        <taxon>Spermatophyta</taxon>
        <taxon>Magnoliopsida</taxon>
        <taxon>eudicotyledons</taxon>
        <taxon>Gunneridae</taxon>
        <taxon>Pentapetalae</taxon>
        <taxon>rosids</taxon>
        <taxon>fabids</taxon>
        <taxon>Fabales</taxon>
        <taxon>Fabaceae</taxon>
        <taxon>Papilionoideae</taxon>
        <taxon>50 kb inversion clade</taxon>
        <taxon>NPAAA clade</taxon>
        <taxon>indigoferoid/millettioid clade</taxon>
        <taxon>Phaseoleae</taxon>
        <taxon>Glycine</taxon>
        <taxon>Glycine subgen. Soja</taxon>
    </lineage>
</organism>
<evidence type="ECO:0000313" key="5">
    <source>
        <dbReference type="EMBL" id="KHN35508.1"/>
    </source>
</evidence>
<evidence type="ECO:0000256" key="2">
    <source>
        <dbReference type="SAM" id="MobiDB-lite"/>
    </source>
</evidence>
<evidence type="ECO:0000256" key="1">
    <source>
        <dbReference type="SAM" id="Coils"/>
    </source>
</evidence>
<feature type="compositionally biased region" description="Basic and acidic residues" evidence="2">
    <location>
        <begin position="300"/>
        <end position="315"/>
    </location>
</feature>
<dbReference type="InterPro" id="IPR006867">
    <property type="entry name" value="DUF632"/>
</dbReference>
<feature type="compositionally biased region" description="Low complexity" evidence="2">
    <location>
        <begin position="79"/>
        <end position="93"/>
    </location>
</feature>
<feature type="compositionally biased region" description="Basic and acidic residues" evidence="2">
    <location>
        <begin position="359"/>
        <end position="375"/>
    </location>
</feature>
<dbReference type="Pfam" id="PF04782">
    <property type="entry name" value="DUF632"/>
    <property type="match status" value="1"/>
</dbReference>
<dbReference type="AlphaFoldDB" id="A0A0B2RT12"/>
<feature type="compositionally biased region" description="Pro residues" evidence="2">
    <location>
        <begin position="229"/>
        <end position="248"/>
    </location>
</feature>
<feature type="coiled-coil region" evidence="1">
    <location>
        <begin position="803"/>
        <end position="834"/>
    </location>
</feature>
<feature type="compositionally biased region" description="Polar residues" evidence="2">
    <location>
        <begin position="337"/>
        <end position="357"/>
    </location>
</feature>
<feature type="compositionally biased region" description="Polar residues" evidence="2">
    <location>
        <begin position="61"/>
        <end position="78"/>
    </location>
</feature>
<evidence type="ECO:0008006" key="6">
    <source>
        <dbReference type="Google" id="ProtNLM"/>
    </source>
</evidence>
<dbReference type="InterPro" id="IPR006868">
    <property type="entry name" value="DUF630"/>
</dbReference>
<sequence length="872" mass="97725">MGCGGSKVEDFPAVVLCRERKAFLKAASEQRYALAAAHVAYFRSLREIGDALHKFAEQDLTTTTTGSSSPVLTLPSETKSINNKLSSSSPSISHADSPNGSHLPLSSGSELSSPSHSSSPHIHDSPESDPPPYGYYQNYHYAHYMKSSPSHSSSPHIHDSPESDPPPYGYYQNYHYAHYMKRSVPRGKPMVYEEPERHVATNGQWPDPSYGHANTGFYGFPGGDYPYYPPPGPSYSPPRPPPAPPSPPRVSTWDFLNFFDNFDNGYPSYPPRFGSSASSPDSKEVREREGIPELEEETEHEIMKEKEKEVPLKKEKKKVGEQKGFGVVGVRDFGEGPSNTKTVPLQQVSSSEGSSKTVRFHDGSDNGSVEKEIKSSPDTVASEERGAKKGVSFEIDEATVTTVDGDSSVLSSVTTLSAHGTRDLLEVVEEIQGEFVTASNFGKEVALLLEVCKPPYRSRVAALRVIFSRILQMVAPSRLPSDPLSIQFSSREIKLAQAYCGEPGKEFKTNPENLSSTLEKLYAWEKKLYKEVKDEERLRAIYEKKFKRLKTLDNLGAESSKIDATRASIRKLQTKINICIRTAETIMGRIHKLRDNELQPQLAALINGFIRMWKFMLKCHQKQFQAIMESKSQSLKINIGLQGDEGLKAIVELEKELLNWCSQFNNWVKTQKSYVKNLNEWLIRCLPNEPEETADGIAPFSPSRFDAPPVFIICNDWNHAMNRISETGVAEAMHEFALKLHELWERQDEVQRQRIKAEYLRKDFEKQLRTLRTEMGGSEHEHDKVSGKIALSKLASDSGVSPLDDLKVDLDSMKKKLQEERVRHKEAIKLVRDAANNSLQAGLIPIFKTLESFTSEVVKAHEQVRLQSAGDS</sequence>
<feature type="region of interest" description="Disordered" evidence="2">
    <location>
        <begin position="229"/>
        <end position="249"/>
    </location>
</feature>